<reference evidence="6 7" key="1">
    <citation type="submission" date="2020-08" db="EMBL/GenBank/DDBJ databases">
        <title>Genomic Encyclopedia of Type Strains, Phase IV (KMG-IV): sequencing the most valuable type-strain genomes for metagenomic binning, comparative biology and taxonomic classification.</title>
        <authorList>
            <person name="Goeker M."/>
        </authorList>
    </citation>
    <scope>NUCLEOTIDE SEQUENCE [LARGE SCALE GENOMIC DNA]</scope>
    <source>
        <strain evidence="6 7">DSM 102850</strain>
    </source>
</reference>
<protein>
    <submittedName>
        <fullName evidence="6">Putative membrane protein required for colicin V production</fullName>
    </submittedName>
</protein>
<sequence length="188" mass="19834">MAVMTPPIGSASPELRERNAALTLYDLFILGVLVMSIGFGWIRGVLREGVTLIAIAGGALLVWAFATRSVRILGGSLPVSVVVILVLFTLGFLTVTLALEIILRRFGSVHPSGMDRLTGAVFGALRGWFLVGLTTLGVLAYYDRNDLPAFLSEAAFGDLATSTADTLGALGIDGRAPEAESEDELTPL</sequence>
<feature type="transmembrane region" description="Helical" evidence="5">
    <location>
        <begin position="49"/>
        <end position="66"/>
    </location>
</feature>
<gene>
    <name evidence="6" type="ORF">GGQ59_002387</name>
</gene>
<keyword evidence="3 5" id="KW-1133">Transmembrane helix</keyword>
<keyword evidence="4 5" id="KW-0472">Membrane</keyword>
<dbReference type="InterPro" id="IPR003825">
    <property type="entry name" value="Colicin-V_CvpA"/>
</dbReference>
<evidence type="ECO:0000256" key="4">
    <source>
        <dbReference type="ARBA" id="ARBA00023136"/>
    </source>
</evidence>
<comment type="caution">
    <text evidence="6">The sequence shown here is derived from an EMBL/GenBank/DDBJ whole genome shotgun (WGS) entry which is preliminary data.</text>
</comment>
<evidence type="ECO:0000256" key="1">
    <source>
        <dbReference type="ARBA" id="ARBA00004141"/>
    </source>
</evidence>
<comment type="subcellular location">
    <subcellularLocation>
        <location evidence="1">Membrane</location>
        <topology evidence="1">Multi-pass membrane protein</topology>
    </subcellularLocation>
</comment>
<accession>A0A840I4D7</accession>
<feature type="transmembrane region" description="Helical" evidence="5">
    <location>
        <begin position="20"/>
        <end position="42"/>
    </location>
</feature>
<evidence type="ECO:0000256" key="3">
    <source>
        <dbReference type="ARBA" id="ARBA00022989"/>
    </source>
</evidence>
<evidence type="ECO:0000256" key="5">
    <source>
        <dbReference type="SAM" id="Phobius"/>
    </source>
</evidence>
<dbReference type="GO" id="GO:0009403">
    <property type="term" value="P:toxin biosynthetic process"/>
    <property type="evidence" value="ECO:0007669"/>
    <property type="project" value="InterPro"/>
</dbReference>
<proteinExistence type="predicted"/>
<feature type="transmembrane region" description="Helical" evidence="5">
    <location>
        <begin position="78"/>
        <end position="99"/>
    </location>
</feature>
<dbReference type="Proteomes" id="UP000563524">
    <property type="component" value="Unassembled WGS sequence"/>
</dbReference>
<dbReference type="EMBL" id="JACHOB010000005">
    <property type="protein sequence ID" value="MBB4659846.1"/>
    <property type="molecule type" value="Genomic_DNA"/>
</dbReference>
<feature type="transmembrane region" description="Helical" evidence="5">
    <location>
        <begin position="120"/>
        <end position="142"/>
    </location>
</feature>
<dbReference type="GO" id="GO:0016020">
    <property type="term" value="C:membrane"/>
    <property type="evidence" value="ECO:0007669"/>
    <property type="project" value="UniProtKB-SubCell"/>
</dbReference>
<dbReference type="AlphaFoldDB" id="A0A840I4D7"/>
<organism evidence="6 7">
    <name type="scientific">Parvularcula dongshanensis</name>
    <dbReference type="NCBI Taxonomy" id="1173995"/>
    <lineage>
        <taxon>Bacteria</taxon>
        <taxon>Pseudomonadati</taxon>
        <taxon>Pseudomonadota</taxon>
        <taxon>Alphaproteobacteria</taxon>
        <taxon>Parvularculales</taxon>
        <taxon>Parvularculaceae</taxon>
        <taxon>Parvularcula</taxon>
    </lineage>
</organism>
<evidence type="ECO:0000256" key="2">
    <source>
        <dbReference type="ARBA" id="ARBA00022692"/>
    </source>
</evidence>
<evidence type="ECO:0000313" key="6">
    <source>
        <dbReference type="EMBL" id="MBB4659846.1"/>
    </source>
</evidence>
<keyword evidence="2 5" id="KW-0812">Transmembrane</keyword>
<keyword evidence="7" id="KW-1185">Reference proteome</keyword>
<dbReference type="Pfam" id="PF02674">
    <property type="entry name" value="Colicin_V"/>
    <property type="match status" value="1"/>
</dbReference>
<name>A0A840I4D7_9PROT</name>
<evidence type="ECO:0000313" key="7">
    <source>
        <dbReference type="Proteomes" id="UP000563524"/>
    </source>
</evidence>